<evidence type="ECO:0000256" key="1">
    <source>
        <dbReference type="SAM" id="Phobius"/>
    </source>
</evidence>
<sequence>MLFALPIVLIGGHLLWRFCVPLLLFYFDLWYPNPSFLLIIGYVEIELELKQCRCWKSQRRAAATARNKRCTWLWGNRGKLPASQANGEFLYMHRMDRA</sequence>
<evidence type="ECO:0000313" key="2">
    <source>
        <dbReference type="EMBL" id="KAK9099078.1"/>
    </source>
</evidence>
<dbReference type="Proteomes" id="UP001420932">
    <property type="component" value="Unassembled WGS sequence"/>
</dbReference>
<organism evidence="2 3">
    <name type="scientific">Stephania yunnanensis</name>
    <dbReference type="NCBI Taxonomy" id="152371"/>
    <lineage>
        <taxon>Eukaryota</taxon>
        <taxon>Viridiplantae</taxon>
        <taxon>Streptophyta</taxon>
        <taxon>Embryophyta</taxon>
        <taxon>Tracheophyta</taxon>
        <taxon>Spermatophyta</taxon>
        <taxon>Magnoliopsida</taxon>
        <taxon>Ranunculales</taxon>
        <taxon>Menispermaceae</taxon>
        <taxon>Menispermoideae</taxon>
        <taxon>Cissampelideae</taxon>
        <taxon>Stephania</taxon>
    </lineage>
</organism>
<keyword evidence="1" id="KW-1133">Transmembrane helix</keyword>
<dbReference type="AlphaFoldDB" id="A0AAP0EYE9"/>
<comment type="caution">
    <text evidence="2">The sequence shown here is derived from an EMBL/GenBank/DDBJ whole genome shotgun (WGS) entry which is preliminary data.</text>
</comment>
<reference evidence="2 3" key="1">
    <citation type="submission" date="2024-01" db="EMBL/GenBank/DDBJ databases">
        <title>Genome assemblies of Stephania.</title>
        <authorList>
            <person name="Yang L."/>
        </authorList>
    </citation>
    <scope>NUCLEOTIDE SEQUENCE [LARGE SCALE GENOMIC DNA]</scope>
    <source>
        <strain evidence="2">YNDBR</strain>
        <tissue evidence="2">Leaf</tissue>
    </source>
</reference>
<protein>
    <submittedName>
        <fullName evidence="2">Uncharacterized protein</fullName>
    </submittedName>
</protein>
<proteinExistence type="predicted"/>
<keyword evidence="1" id="KW-0812">Transmembrane</keyword>
<keyword evidence="3" id="KW-1185">Reference proteome</keyword>
<accession>A0AAP0EYE9</accession>
<feature type="transmembrane region" description="Helical" evidence="1">
    <location>
        <begin position="6"/>
        <end position="27"/>
    </location>
</feature>
<dbReference type="EMBL" id="JBBNAF010000011">
    <property type="protein sequence ID" value="KAK9099078.1"/>
    <property type="molecule type" value="Genomic_DNA"/>
</dbReference>
<evidence type="ECO:0000313" key="3">
    <source>
        <dbReference type="Proteomes" id="UP001420932"/>
    </source>
</evidence>
<keyword evidence="1" id="KW-0472">Membrane</keyword>
<gene>
    <name evidence="2" type="ORF">Syun_026123</name>
</gene>
<name>A0AAP0EYE9_9MAGN</name>